<feature type="non-terminal residue" evidence="1">
    <location>
        <position position="1"/>
    </location>
</feature>
<dbReference type="Proteomes" id="UP000258309">
    <property type="component" value="Unassembled WGS sequence"/>
</dbReference>
<feature type="non-terminal residue" evidence="1">
    <location>
        <position position="319"/>
    </location>
</feature>
<evidence type="ECO:0000313" key="1">
    <source>
        <dbReference type="EMBL" id="RFU28889.1"/>
    </source>
</evidence>
<dbReference type="Pfam" id="PF11905">
    <property type="entry name" value="DUF3425"/>
    <property type="match status" value="1"/>
</dbReference>
<keyword evidence="2" id="KW-1185">Reference proteome</keyword>
<proteinExistence type="predicted"/>
<name>A0A3E2H683_SCYLI</name>
<accession>A0A3E2H683</accession>
<dbReference type="AlphaFoldDB" id="A0A3E2H683"/>
<dbReference type="EMBL" id="NCSJ02000147">
    <property type="protein sequence ID" value="RFU28889.1"/>
    <property type="molecule type" value="Genomic_DNA"/>
</dbReference>
<organism evidence="1 2">
    <name type="scientific">Scytalidium lignicola</name>
    <name type="common">Hyphomycete</name>
    <dbReference type="NCBI Taxonomy" id="5539"/>
    <lineage>
        <taxon>Eukaryota</taxon>
        <taxon>Fungi</taxon>
        <taxon>Dikarya</taxon>
        <taxon>Ascomycota</taxon>
        <taxon>Pezizomycotina</taxon>
        <taxon>Leotiomycetes</taxon>
        <taxon>Leotiomycetes incertae sedis</taxon>
        <taxon>Scytalidium</taxon>
    </lineage>
</organism>
<dbReference type="CDD" id="cd14688">
    <property type="entry name" value="bZIP_YAP"/>
    <property type="match status" value="1"/>
</dbReference>
<gene>
    <name evidence="1" type="ORF">B7463_g7444</name>
</gene>
<protein>
    <recommendedName>
        <fullName evidence="3">BZIP domain-containing protein</fullName>
    </recommendedName>
</protein>
<evidence type="ECO:0008006" key="3">
    <source>
        <dbReference type="Google" id="ProtNLM"/>
    </source>
</evidence>
<dbReference type="OMA" id="PMNWEIT"/>
<dbReference type="STRING" id="5539.A0A3E2H683"/>
<dbReference type="OrthoDB" id="2245989at2759"/>
<comment type="caution">
    <text evidence="1">The sequence shown here is derived from an EMBL/GenBank/DDBJ whole genome shotgun (WGS) entry which is preliminary data.</text>
</comment>
<dbReference type="InterPro" id="IPR021833">
    <property type="entry name" value="DUF3425"/>
</dbReference>
<dbReference type="PANTHER" id="PTHR38116">
    <property type="entry name" value="CHROMOSOME 7, WHOLE GENOME SHOTGUN SEQUENCE"/>
    <property type="match status" value="1"/>
</dbReference>
<dbReference type="PANTHER" id="PTHR38116:SF1">
    <property type="entry name" value="BZIP DOMAIN-CONTAINING PROTEIN"/>
    <property type="match status" value="1"/>
</dbReference>
<reference evidence="1 2" key="1">
    <citation type="submission" date="2018-05" db="EMBL/GenBank/DDBJ databases">
        <title>Draft genome sequence of Scytalidium lignicola DSM 105466, a ubiquitous saprotrophic fungus.</title>
        <authorList>
            <person name="Buettner E."/>
            <person name="Gebauer A.M."/>
            <person name="Hofrichter M."/>
            <person name="Liers C."/>
            <person name="Kellner H."/>
        </authorList>
    </citation>
    <scope>NUCLEOTIDE SEQUENCE [LARGE SCALE GENOMIC DNA]</scope>
    <source>
        <strain evidence="1 2">DSM 105466</strain>
    </source>
</reference>
<sequence length="319" mass="36754">MEAGVEAPLIKLSRMTQQSNIACSQDDWTGVSSPAARRRLQNRINQRVYRKRKAVQGSVEERGIIAKDRSNSQQDKVVDLRPRLKDEGTSLEKELWRMFYSAISTAKLDFGKLSRAATICRRSTTQSDMAIQEFKRWAMRNHTLLSAPTADHLLVLVKFNIFRALLVNMETLHLSEDCLESDEVLSPFFTAPETMLAMKLPKALQPTKMQLEVKHHPWIDLMPIPRMRDNFIRAGDSFDDMELCGDVVGFFSGSRVEMSLIIWGEPWDTGGWEVTEAFVERWGWSIRGCHELFESTNRWRAKRGEEPLDFRQVECEEIA</sequence>
<evidence type="ECO:0000313" key="2">
    <source>
        <dbReference type="Proteomes" id="UP000258309"/>
    </source>
</evidence>